<dbReference type="GeneID" id="9095793"/>
<organism evidence="2 3">
    <name type="scientific">Paracoccidioides lutzii (strain ATCC MYA-826 / Pb01)</name>
    <name type="common">Paracoccidioides brasiliensis</name>
    <dbReference type="NCBI Taxonomy" id="502779"/>
    <lineage>
        <taxon>Eukaryota</taxon>
        <taxon>Fungi</taxon>
        <taxon>Dikarya</taxon>
        <taxon>Ascomycota</taxon>
        <taxon>Pezizomycotina</taxon>
        <taxon>Eurotiomycetes</taxon>
        <taxon>Eurotiomycetidae</taxon>
        <taxon>Onygenales</taxon>
        <taxon>Ajellomycetaceae</taxon>
        <taxon>Paracoccidioides</taxon>
    </lineage>
</organism>
<evidence type="ECO:0000313" key="2">
    <source>
        <dbReference type="EMBL" id="EEH34495.2"/>
    </source>
</evidence>
<accession>C1H451</accession>
<dbReference type="AlphaFoldDB" id="C1H451"/>
<dbReference type="HOGENOM" id="CLU_2159141_0_0_1"/>
<dbReference type="Proteomes" id="UP000002059">
    <property type="component" value="Partially assembled WGS sequence"/>
</dbReference>
<reference evidence="2 3" key="1">
    <citation type="journal article" date="2011" name="PLoS Genet.">
        <title>Comparative genomic analysis of human fungal pathogens causing paracoccidioidomycosis.</title>
        <authorList>
            <person name="Desjardins C.A."/>
            <person name="Champion M.D."/>
            <person name="Holder J.W."/>
            <person name="Muszewska A."/>
            <person name="Goldberg J."/>
            <person name="Bailao A.M."/>
            <person name="Brigido M.M."/>
            <person name="Ferreira M.E."/>
            <person name="Garcia A.M."/>
            <person name="Grynberg M."/>
            <person name="Gujja S."/>
            <person name="Heiman D.I."/>
            <person name="Henn M.R."/>
            <person name="Kodira C.D."/>
            <person name="Leon-Narvaez H."/>
            <person name="Longo L.V."/>
            <person name="Ma L.J."/>
            <person name="Malavazi I."/>
            <person name="Matsuo A.L."/>
            <person name="Morais F.V."/>
            <person name="Pereira M."/>
            <person name="Rodriguez-Brito S."/>
            <person name="Sakthikumar S."/>
            <person name="Salem-Izacc S.M."/>
            <person name="Sykes S.M."/>
            <person name="Teixeira M.M."/>
            <person name="Vallejo M.C."/>
            <person name="Walter M.E."/>
            <person name="Yandava C."/>
            <person name="Young S."/>
            <person name="Zeng Q."/>
            <person name="Zucker J."/>
            <person name="Felipe M.S."/>
            <person name="Goldman G.H."/>
            <person name="Haas B.J."/>
            <person name="McEwen J.G."/>
            <person name="Nino-Vega G."/>
            <person name="Puccia R."/>
            <person name="San-Blas G."/>
            <person name="Soares C.M."/>
            <person name="Birren B.W."/>
            <person name="Cuomo C.A."/>
        </authorList>
    </citation>
    <scope>NUCLEOTIDE SEQUENCE [LARGE SCALE GENOMIC DNA]</scope>
    <source>
        <strain evidence="3">ATCC MYA-826 / Pb01</strain>
    </source>
</reference>
<feature type="region of interest" description="Disordered" evidence="1">
    <location>
        <begin position="69"/>
        <end position="111"/>
    </location>
</feature>
<evidence type="ECO:0000256" key="1">
    <source>
        <dbReference type="SAM" id="MobiDB-lite"/>
    </source>
</evidence>
<dbReference type="EMBL" id="KN294005">
    <property type="protein sequence ID" value="EEH34495.2"/>
    <property type="molecule type" value="Genomic_DNA"/>
</dbReference>
<name>C1H451_PARBA</name>
<gene>
    <name evidence="2" type="ORF">PAAG_05544</name>
</gene>
<dbReference type="KEGG" id="pbl:PAAG_05544"/>
<dbReference type="eggNOG" id="ENOG502RQN5">
    <property type="taxonomic scope" value="Eukaryota"/>
</dbReference>
<sequence length="111" mass="12145">MYQCVFGHMEHCIKHLTTPIHLDTSTSILPELIIGSYKPSIKSATAMKMFLFYTMAHTVFSQLQTVLGAHQSKKSRATRRTGSGGRDSTKLGNGDETFPGEGWQSVVTPAG</sequence>
<dbReference type="RefSeq" id="XP_015699834.1">
    <property type="nucleotide sequence ID" value="XM_015845608.1"/>
</dbReference>
<dbReference type="OrthoDB" id="4330117at2759"/>
<dbReference type="VEuPathDB" id="FungiDB:PAAG_05544"/>
<keyword evidence="3" id="KW-1185">Reference proteome</keyword>
<proteinExistence type="predicted"/>
<protein>
    <submittedName>
        <fullName evidence="2">Uncharacterized protein</fullName>
    </submittedName>
</protein>
<evidence type="ECO:0000313" key="3">
    <source>
        <dbReference type="Proteomes" id="UP000002059"/>
    </source>
</evidence>